<gene>
    <name evidence="1" type="ORF">FOJ82_10965</name>
</gene>
<organism evidence="1 2">
    <name type="scientific">Tessaracoccus rhinocerotis</name>
    <dbReference type="NCBI Taxonomy" id="1689449"/>
    <lineage>
        <taxon>Bacteria</taxon>
        <taxon>Bacillati</taxon>
        <taxon>Actinomycetota</taxon>
        <taxon>Actinomycetes</taxon>
        <taxon>Propionibacteriales</taxon>
        <taxon>Propionibacteriaceae</taxon>
        <taxon>Tessaracoccus</taxon>
    </lineage>
</organism>
<dbReference type="RefSeq" id="WP_143938527.1">
    <property type="nucleotide sequence ID" value="NZ_VKKG01000004.1"/>
</dbReference>
<comment type="caution">
    <text evidence="1">The sequence shown here is derived from an EMBL/GenBank/DDBJ whole genome shotgun (WGS) entry which is preliminary data.</text>
</comment>
<reference evidence="1 2" key="1">
    <citation type="submission" date="2019-07" db="EMBL/GenBank/DDBJ databases">
        <authorList>
            <person name="Zhou L.-Y."/>
        </authorList>
    </citation>
    <scope>NUCLEOTIDE SEQUENCE [LARGE SCALE GENOMIC DNA]</scope>
    <source>
        <strain evidence="1 2">YIM 101269</strain>
    </source>
</reference>
<dbReference type="OrthoDB" id="4869844at2"/>
<dbReference type="AlphaFoldDB" id="A0A553JZE6"/>
<dbReference type="InterPro" id="IPR021466">
    <property type="entry name" value="Put_rhamnosyl_transferase"/>
</dbReference>
<accession>A0A553JZE6</accession>
<evidence type="ECO:0000313" key="2">
    <source>
        <dbReference type="Proteomes" id="UP000317638"/>
    </source>
</evidence>
<name>A0A553JZE6_9ACTN</name>
<dbReference type="Pfam" id="PF11316">
    <property type="entry name" value="Rhamno_transf"/>
    <property type="match status" value="1"/>
</dbReference>
<sequence length="285" mass="31877">MMFVGATRFSLYQPNSDLWLASNGAVISPDEYLAFLYDDARMAPRCDIFLTCTLPMLALAAEGHDVRHVVSFSDNLPEVYRSQLLAAAERFDFVVLDEVPVGTQSLDLAQFGRDFSRELGVEGQPYGQYRLDDDDVLACDFFDQMVPHIIPEHVGWVVTLAKGVTAIYRDGKFYFAKEAILPLHSKGHLAVVQWFGGDFITPPTVPHNASDRYTPVVLDSRRFSHLWVRSTIQDGALHQLGVDEHEQAVMIQNKLGRMPGVSQSVIDEIFPLLAGRLLVERVPGL</sequence>
<keyword evidence="2" id="KW-1185">Reference proteome</keyword>
<evidence type="ECO:0000313" key="1">
    <source>
        <dbReference type="EMBL" id="TRY17787.1"/>
    </source>
</evidence>
<dbReference type="Proteomes" id="UP000317638">
    <property type="component" value="Unassembled WGS sequence"/>
</dbReference>
<dbReference type="EMBL" id="VKKG01000004">
    <property type="protein sequence ID" value="TRY17787.1"/>
    <property type="molecule type" value="Genomic_DNA"/>
</dbReference>
<protein>
    <submittedName>
        <fullName evidence="1">Uncharacterized protein</fullName>
    </submittedName>
</protein>
<proteinExistence type="predicted"/>